<feature type="DNA-binding region" description="H-T-H motif" evidence="2">
    <location>
        <begin position="46"/>
        <end position="65"/>
    </location>
</feature>
<dbReference type="Pfam" id="PF00440">
    <property type="entry name" value="TetR_N"/>
    <property type="match status" value="1"/>
</dbReference>
<evidence type="ECO:0000313" key="4">
    <source>
        <dbReference type="EMBL" id="GGB50900.1"/>
    </source>
</evidence>
<dbReference type="SUPFAM" id="SSF46689">
    <property type="entry name" value="Homeodomain-like"/>
    <property type="match status" value="1"/>
</dbReference>
<sequence>MPTSPRTRRRQPRQARSRATVDCLVTATFQILDRLAAEGRPASEATTTLIAARAGVSIGTLYQYFPDRAALIAAVIDRECDRLLADVDGVLSGDGAAEPDRLIEHLAGRLINPGRLAPALHRMLAAETARPGMATRARATGIALDARLQALATARGLPPDRSAIAGRTARLLFQALAHQDVLPPAAASDQAVRLVRVTLTG</sequence>
<keyword evidence="5" id="KW-1185">Reference proteome</keyword>
<evidence type="ECO:0000256" key="2">
    <source>
        <dbReference type="PROSITE-ProRule" id="PRU00335"/>
    </source>
</evidence>
<reference evidence="5" key="1">
    <citation type="journal article" date="2019" name="Int. J. Syst. Evol. Microbiol.">
        <title>The Global Catalogue of Microorganisms (GCM) 10K type strain sequencing project: providing services to taxonomists for standard genome sequencing and annotation.</title>
        <authorList>
            <consortium name="The Broad Institute Genomics Platform"/>
            <consortium name="The Broad Institute Genome Sequencing Center for Infectious Disease"/>
            <person name="Wu L."/>
            <person name="Ma J."/>
        </authorList>
    </citation>
    <scope>NUCLEOTIDE SEQUENCE [LARGE SCALE GENOMIC DNA]</scope>
    <source>
        <strain evidence="5">CGMCC 1.10188</strain>
    </source>
</reference>
<dbReference type="InterPro" id="IPR001647">
    <property type="entry name" value="HTH_TetR"/>
</dbReference>
<dbReference type="PANTHER" id="PTHR30055">
    <property type="entry name" value="HTH-TYPE TRANSCRIPTIONAL REGULATOR RUTR"/>
    <property type="match status" value="1"/>
</dbReference>
<accession>A0ABQ1IRQ4</accession>
<organism evidence="4 5">
    <name type="scientific">Tistrella bauzanensis</name>
    <dbReference type="NCBI Taxonomy" id="657419"/>
    <lineage>
        <taxon>Bacteria</taxon>
        <taxon>Pseudomonadati</taxon>
        <taxon>Pseudomonadota</taxon>
        <taxon>Alphaproteobacteria</taxon>
        <taxon>Geminicoccales</taxon>
        <taxon>Geminicoccaceae</taxon>
        <taxon>Tistrella</taxon>
    </lineage>
</organism>
<name>A0ABQ1IRQ4_9PROT</name>
<dbReference type="InterPro" id="IPR009057">
    <property type="entry name" value="Homeodomain-like_sf"/>
</dbReference>
<dbReference type="Gene3D" id="1.10.357.10">
    <property type="entry name" value="Tetracycline Repressor, domain 2"/>
    <property type="match status" value="1"/>
</dbReference>
<dbReference type="Proteomes" id="UP000603352">
    <property type="component" value="Unassembled WGS sequence"/>
</dbReference>
<evidence type="ECO:0000259" key="3">
    <source>
        <dbReference type="PROSITE" id="PS50977"/>
    </source>
</evidence>
<dbReference type="EMBL" id="BMDZ01000046">
    <property type="protein sequence ID" value="GGB50900.1"/>
    <property type="molecule type" value="Genomic_DNA"/>
</dbReference>
<evidence type="ECO:0000256" key="1">
    <source>
        <dbReference type="ARBA" id="ARBA00023125"/>
    </source>
</evidence>
<dbReference type="PROSITE" id="PS50977">
    <property type="entry name" value="HTH_TETR_2"/>
    <property type="match status" value="1"/>
</dbReference>
<evidence type="ECO:0000313" key="5">
    <source>
        <dbReference type="Proteomes" id="UP000603352"/>
    </source>
</evidence>
<dbReference type="InterPro" id="IPR050109">
    <property type="entry name" value="HTH-type_TetR-like_transc_reg"/>
</dbReference>
<dbReference type="PANTHER" id="PTHR30055:SF226">
    <property type="entry name" value="HTH-TYPE TRANSCRIPTIONAL REGULATOR PKSA"/>
    <property type="match status" value="1"/>
</dbReference>
<protein>
    <submittedName>
        <fullName evidence="4">TetR family transcriptional regulator</fullName>
    </submittedName>
</protein>
<feature type="domain" description="HTH tetR-type" evidence="3">
    <location>
        <begin position="18"/>
        <end position="83"/>
    </location>
</feature>
<gene>
    <name evidence="4" type="ORF">GCM10011505_34960</name>
</gene>
<dbReference type="RefSeq" id="WP_188580185.1">
    <property type="nucleotide sequence ID" value="NZ_CP121007.1"/>
</dbReference>
<proteinExistence type="predicted"/>
<keyword evidence="1 2" id="KW-0238">DNA-binding</keyword>
<comment type="caution">
    <text evidence="4">The sequence shown here is derived from an EMBL/GenBank/DDBJ whole genome shotgun (WGS) entry which is preliminary data.</text>
</comment>